<keyword evidence="1" id="KW-1133">Transmembrane helix</keyword>
<evidence type="ECO:0000313" key="4">
    <source>
        <dbReference type="Proteomes" id="UP001144280"/>
    </source>
</evidence>
<feature type="transmembrane region" description="Helical" evidence="1">
    <location>
        <begin position="339"/>
        <end position="361"/>
    </location>
</feature>
<evidence type="ECO:0000313" key="3">
    <source>
        <dbReference type="EMBL" id="GLH96142.1"/>
    </source>
</evidence>
<keyword evidence="2" id="KW-0732">Signal</keyword>
<evidence type="ECO:0000256" key="1">
    <source>
        <dbReference type="SAM" id="Phobius"/>
    </source>
</evidence>
<gene>
    <name evidence="3" type="ORF">Pa4123_14150</name>
</gene>
<reference evidence="3" key="1">
    <citation type="submission" date="2022-12" db="EMBL/GenBank/DDBJ databases">
        <title>New Phytohabitans aurantiacus sp. RD004123 nov., an actinomycete isolated from soil.</title>
        <authorList>
            <person name="Triningsih D.W."/>
            <person name="Harunari E."/>
            <person name="Igarashi Y."/>
        </authorList>
    </citation>
    <scope>NUCLEOTIDE SEQUENCE</scope>
    <source>
        <strain evidence="3">RD004123</strain>
    </source>
</reference>
<feature type="signal peptide" evidence="2">
    <location>
        <begin position="1"/>
        <end position="34"/>
    </location>
</feature>
<dbReference type="RefSeq" id="WP_281893284.1">
    <property type="nucleotide sequence ID" value="NZ_BSDI01000006.1"/>
</dbReference>
<evidence type="ECO:0008006" key="5">
    <source>
        <dbReference type="Google" id="ProtNLM"/>
    </source>
</evidence>
<accession>A0ABQ5QQ94</accession>
<dbReference type="EMBL" id="BSDI01000006">
    <property type="protein sequence ID" value="GLH96142.1"/>
    <property type="molecule type" value="Genomic_DNA"/>
</dbReference>
<dbReference type="PROSITE" id="PS51318">
    <property type="entry name" value="TAT"/>
    <property type="match status" value="1"/>
</dbReference>
<evidence type="ECO:0000256" key="2">
    <source>
        <dbReference type="SAM" id="SignalP"/>
    </source>
</evidence>
<organism evidence="3 4">
    <name type="scientific">Phytohabitans aurantiacus</name>
    <dbReference type="NCBI Taxonomy" id="3016789"/>
    <lineage>
        <taxon>Bacteria</taxon>
        <taxon>Bacillati</taxon>
        <taxon>Actinomycetota</taxon>
        <taxon>Actinomycetes</taxon>
        <taxon>Micromonosporales</taxon>
        <taxon>Micromonosporaceae</taxon>
    </lineage>
</organism>
<sequence>MNRSKLSLRRPLTLLGAAVLGAAAAVAIASPASAHHSEVAGKAVCDTTTGEWVVTWKVTSVAPPGVERYKLIKADLTPAGSTVTNIAVSTGDQYPYEVSKPIVGEQRVPGSARTASLTVQAQWKKNRSDFVEHKPSTGTVTLGGKCEEDKPAVTAPTASFASDCEGAVTVTLANGKEATKAVELAVKAKGFEQKYTLEPGDSKADIVVPAGAGKIVVTERGKDTPVGTYTWKQPEGCAEPGEPEGAVEFTCDEMIFTITNPADGETVTVVFKPSTGEPQTLVVKPGETKQAKFAASEGFTVTATTGDGEEETFAWEQPEGCDNGGGGGGDDGDLPVTGVAATGIAAGALVLLAAGAMLFVISRRRRTTFTA</sequence>
<keyword evidence="4" id="KW-1185">Reference proteome</keyword>
<comment type="caution">
    <text evidence="3">The sequence shown here is derived from an EMBL/GenBank/DDBJ whole genome shotgun (WGS) entry which is preliminary data.</text>
</comment>
<keyword evidence="1" id="KW-0472">Membrane</keyword>
<name>A0ABQ5QQ94_9ACTN</name>
<protein>
    <recommendedName>
        <fullName evidence="5">Gram-positive cocci surface proteins LPxTG domain-containing protein</fullName>
    </recommendedName>
</protein>
<keyword evidence="1" id="KW-0812">Transmembrane</keyword>
<dbReference type="Proteomes" id="UP001144280">
    <property type="component" value="Unassembled WGS sequence"/>
</dbReference>
<proteinExistence type="predicted"/>
<feature type="chain" id="PRO_5045163310" description="Gram-positive cocci surface proteins LPxTG domain-containing protein" evidence="2">
    <location>
        <begin position="35"/>
        <end position="371"/>
    </location>
</feature>
<dbReference type="InterPro" id="IPR006311">
    <property type="entry name" value="TAT_signal"/>
</dbReference>